<dbReference type="InterPro" id="IPR009739">
    <property type="entry name" value="LprI-like_N"/>
</dbReference>
<reference evidence="2 3" key="1">
    <citation type="submission" date="2014-12" db="EMBL/GenBank/DDBJ databases">
        <title>16Stimator: statistical estimation of ribosomal gene copy numbers from draft genome assemblies.</title>
        <authorList>
            <person name="Perisin M.A."/>
            <person name="Vetter M."/>
            <person name="Gilbert J.A."/>
            <person name="Bergelson J."/>
        </authorList>
    </citation>
    <scope>NUCLEOTIDE SEQUENCE [LARGE SCALE GENOMIC DNA]</scope>
    <source>
        <strain evidence="2 3">MEP34</strain>
    </source>
</reference>
<comment type="caution">
    <text evidence="2">The sequence shown here is derived from an EMBL/GenBank/DDBJ whole genome shotgun (WGS) entry which is preliminary data.</text>
</comment>
<sequence length="236" mass="26547">MLSPVVMAEGTMIATILQADFSKDPEVRLLVRVVDVGGGSDTPSMAVRNQCLEKKASAERPGPDPCFSIEITESKKQRAIVRQTLLNDPQRTTDPIYLEIVYRSEVSESDPTNHHQRSATLKIEENGLYNWNNESEQALADVEWFPSGNGALDLMVPDADALLSSVYRDRMSRLDESGQKALRETQRAWMKFRDAECQADPKLHKSVFGEWSDACLIRATIERARQLALAPDKNRR</sequence>
<evidence type="ECO:0000259" key="1">
    <source>
        <dbReference type="Pfam" id="PF07007"/>
    </source>
</evidence>
<dbReference type="AlphaFoldDB" id="A0AAE2AXE8"/>
<evidence type="ECO:0000313" key="2">
    <source>
        <dbReference type="EMBL" id="KIP94694.1"/>
    </source>
</evidence>
<accession>A0AAE2AXE8</accession>
<organism evidence="2 3">
    <name type="scientific">Pseudomonas fluorescens</name>
    <dbReference type="NCBI Taxonomy" id="294"/>
    <lineage>
        <taxon>Bacteria</taxon>
        <taxon>Pseudomonadati</taxon>
        <taxon>Pseudomonadota</taxon>
        <taxon>Gammaproteobacteria</taxon>
        <taxon>Pseudomonadales</taxon>
        <taxon>Pseudomonadaceae</taxon>
        <taxon>Pseudomonas</taxon>
    </lineage>
</organism>
<gene>
    <name evidence="2" type="ORF">RU10_09950</name>
</gene>
<evidence type="ECO:0000313" key="3">
    <source>
        <dbReference type="Proteomes" id="UP000032086"/>
    </source>
</evidence>
<feature type="domain" description="Lysozyme inhibitor LprI-like N-terminal" evidence="1">
    <location>
        <begin position="158"/>
        <end position="227"/>
    </location>
</feature>
<dbReference type="EMBL" id="JXQY01000012">
    <property type="protein sequence ID" value="KIP94694.1"/>
    <property type="molecule type" value="Genomic_DNA"/>
</dbReference>
<dbReference type="Proteomes" id="UP000032086">
    <property type="component" value="Unassembled WGS sequence"/>
</dbReference>
<protein>
    <recommendedName>
        <fullName evidence="1">Lysozyme inhibitor LprI-like N-terminal domain-containing protein</fullName>
    </recommendedName>
</protein>
<dbReference type="Gene3D" id="1.20.1270.180">
    <property type="match status" value="1"/>
</dbReference>
<dbReference type="Pfam" id="PF07007">
    <property type="entry name" value="LprI"/>
    <property type="match status" value="1"/>
</dbReference>
<name>A0AAE2AXE8_PSEFL</name>
<proteinExistence type="predicted"/>